<feature type="domain" description="Beta-lactamase-related" evidence="1">
    <location>
        <begin position="28"/>
        <end position="317"/>
    </location>
</feature>
<dbReference type="STRING" id="36745.CLSAP_18870"/>
<organism evidence="2 3">
    <name type="scientific">Clostridium saccharoperbutylacetonicum N1-4(HMT)</name>
    <dbReference type="NCBI Taxonomy" id="931276"/>
    <lineage>
        <taxon>Bacteria</taxon>
        <taxon>Bacillati</taxon>
        <taxon>Bacillota</taxon>
        <taxon>Clostridia</taxon>
        <taxon>Eubacteriales</taxon>
        <taxon>Clostridiaceae</taxon>
        <taxon>Clostridium</taxon>
    </lineage>
</organism>
<dbReference type="Proteomes" id="UP000011728">
    <property type="component" value="Chromosome"/>
</dbReference>
<evidence type="ECO:0000313" key="2">
    <source>
        <dbReference type="EMBL" id="AGF55826.1"/>
    </source>
</evidence>
<dbReference type="PATRIC" id="fig|931276.5.peg.2054"/>
<dbReference type="EMBL" id="CP004121">
    <property type="protein sequence ID" value="AGF55826.1"/>
    <property type="molecule type" value="Genomic_DNA"/>
</dbReference>
<protein>
    <submittedName>
        <fullName evidence="2">Beta-lactamase</fullName>
    </submittedName>
</protein>
<dbReference type="AlphaFoldDB" id="M1MM39"/>
<dbReference type="Pfam" id="PF00144">
    <property type="entry name" value="Beta-lactamase"/>
    <property type="match status" value="1"/>
</dbReference>
<dbReference type="eggNOG" id="COG1680">
    <property type="taxonomic scope" value="Bacteria"/>
</dbReference>
<keyword evidence="3" id="KW-1185">Reference proteome</keyword>
<dbReference type="HOGENOM" id="CLU_030169_1_0_9"/>
<name>M1MM39_9CLOT</name>
<accession>M1MM39</accession>
<dbReference type="OrthoDB" id="9773047at2"/>
<dbReference type="KEGG" id="csr:Cspa_c20600"/>
<reference evidence="2 3" key="1">
    <citation type="submission" date="2013-02" db="EMBL/GenBank/DDBJ databases">
        <title>Genome sequence of Clostridium saccharoperbutylacetonicum N1-4(HMT).</title>
        <authorList>
            <person name="Poehlein A."/>
            <person name="Daniel R."/>
        </authorList>
    </citation>
    <scope>NUCLEOTIDE SEQUENCE [LARGE SCALE GENOMIC DNA]</scope>
    <source>
        <strain evidence="3">N1-4(HMT)</strain>
    </source>
</reference>
<dbReference type="RefSeq" id="WP_015392147.1">
    <property type="nucleotide sequence ID" value="NC_020291.1"/>
</dbReference>
<dbReference type="PANTHER" id="PTHR43283">
    <property type="entry name" value="BETA-LACTAMASE-RELATED"/>
    <property type="match status" value="1"/>
</dbReference>
<evidence type="ECO:0000259" key="1">
    <source>
        <dbReference type="Pfam" id="PF00144"/>
    </source>
</evidence>
<evidence type="ECO:0000313" key="3">
    <source>
        <dbReference type="Proteomes" id="UP000011728"/>
    </source>
</evidence>
<proteinExistence type="predicted"/>
<dbReference type="SUPFAM" id="SSF56601">
    <property type="entry name" value="beta-lactamase/transpeptidase-like"/>
    <property type="match status" value="1"/>
</dbReference>
<sequence length="330" mass="37518">MEKNKIQPRKKILLEKTINNDYNNITGIIVLKNGETLYENYFNGYTAIDTVHVASVTKSVFSALIGIAIDNGYIKSIDQKVLDFFPEYTTKRGEKTIQSVTIKDMLTMTAPYKYKSEPYTKFFSSDNWMRAALDLLGGKGKIGEFMYSAIVGTHILSGILVKSTGQSVLDFATENLFSPLEIKIGQNVVLHNKEEHLAFLKDKNVSGWVVDSQGINPAGWGLTLTPIDMAKIGQLYLDSGLWQGKQIIPKWWIAESTKEHSRWDEYELSYGYLWWIIDDEKQIYAALGDGGNVIYINRKKEIVVSIASLFMPRAKDRLKLIKEYIEPVFE</sequence>
<dbReference type="PANTHER" id="PTHR43283:SF7">
    <property type="entry name" value="BETA-LACTAMASE-RELATED DOMAIN-CONTAINING PROTEIN"/>
    <property type="match status" value="1"/>
</dbReference>
<dbReference type="InterPro" id="IPR001466">
    <property type="entry name" value="Beta-lactam-related"/>
</dbReference>
<dbReference type="InterPro" id="IPR012338">
    <property type="entry name" value="Beta-lactam/transpept-like"/>
</dbReference>
<dbReference type="Gene3D" id="3.40.710.10">
    <property type="entry name" value="DD-peptidase/beta-lactamase superfamily"/>
    <property type="match status" value="1"/>
</dbReference>
<dbReference type="InterPro" id="IPR050789">
    <property type="entry name" value="Diverse_Enzym_Activities"/>
</dbReference>
<gene>
    <name evidence="2" type="ORF">Cspa_c20600</name>
</gene>